<proteinExistence type="inferred from homology"/>
<dbReference type="CDD" id="cd05931">
    <property type="entry name" value="FAAL"/>
    <property type="match status" value="1"/>
</dbReference>
<evidence type="ECO:0000256" key="3">
    <source>
        <dbReference type="ARBA" id="ARBA00022832"/>
    </source>
</evidence>
<dbReference type="GO" id="GO:0006633">
    <property type="term" value="P:fatty acid biosynthetic process"/>
    <property type="evidence" value="ECO:0007669"/>
    <property type="project" value="TreeGrafter"/>
</dbReference>
<dbReference type="Proteomes" id="UP000320876">
    <property type="component" value="Unassembled WGS sequence"/>
</dbReference>
<gene>
    <name evidence="7" type="ORF">FB471_5115</name>
</gene>
<dbReference type="InterPro" id="IPR045851">
    <property type="entry name" value="AMP-bd_C_sf"/>
</dbReference>
<dbReference type="AlphaFoldDB" id="A0A542DQF1"/>
<protein>
    <submittedName>
        <fullName evidence="7">Acyl-CoA synthetase (AMP-forming)/AMP-acid ligase II</fullName>
    </submittedName>
</protein>
<keyword evidence="8" id="KW-1185">Reference proteome</keyword>
<dbReference type="EMBL" id="VFML01000001">
    <property type="protein sequence ID" value="TQJ05287.1"/>
    <property type="molecule type" value="Genomic_DNA"/>
</dbReference>
<dbReference type="InterPro" id="IPR040097">
    <property type="entry name" value="FAAL/FAAC"/>
</dbReference>
<dbReference type="Gene3D" id="3.30.300.30">
    <property type="match status" value="1"/>
</dbReference>
<dbReference type="GO" id="GO:0071766">
    <property type="term" value="P:Actinobacterium-type cell wall biogenesis"/>
    <property type="evidence" value="ECO:0007669"/>
    <property type="project" value="UniProtKB-ARBA"/>
</dbReference>
<comment type="caution">
    <text evidence="7">The sequence shown here is derived from an EMBL/GenBank/DDBJ whole genome shotgun (WGS) entry which is preliminary data.</text>
</comment>
<name>A0A542DQF1_AMYCI</name>
<sequence>MTMTSNSPNSAGIDPVRAGAESLPAALAHWAETRGDARALTFVDYAGDPAGVATSLTWRELDAKVTALAAWCQRRAHRGDLAAILVEQSAEYVIAFLGALRAGLVAVPVFEPSPLPGHLSRLAAVLADCDPALVLTTRRQADAVDEFLVEHDLAGSRLVAVDMLPETIGAEFDPVPPRPDELAYLQYTSGSTRNPAGVMITHGNVAAAATQTVRAYEGTPGGTVVSWLPLFHDMGLVVGLAAPLMGGLSSTLMDPIAFLTRPVRWLELMAGSGAAITVAPNFAYGYTAARTTDEDMAGLSLDAVALFGDGSEPIVPSIVDSFYAKFAECGAKPSMFRQGYGLAEAVLLVSSSPAGEPPKLRTFDRVGLAAGRAIEVAPDAVSSSTLVSAGQPLDQQVRVVDPQTHVVLPDGHVGEIWTSGPNVCLGYWGKGDAESAAVFRAEPRDEDDRPLEPYPGTRGWLRTGDLGVCLDGDLFVTGRLKDLIIVDGRNHYPQDVEYTVQNAHPAIRRHAAAAFSVAGDQGEHAVVVAERARQVTAEELDPAEVAAAVSSAVSSEHGLAVRDVVLIGPGELPRTSSGKVRRAACRTRYTEGTFGLDG</sequence>
<dbReference type="SUPFAM" id="SSF56801">
    <property type="entry name" value="Acetyl-CoA synthetase-like"/>
    <property type="match status" value="1"/>
</dbReference>
<evidence type="ECO:0000256" key="4">
    <source>
        <dbReference type="ARBA" id="ARBA00023098"/>
    </source>
</evidence>
<dbReference type="Pfam" id="PF00501">
    <property type="entry name" value="AMP-binding"/>
    <property type="match status" value="1"/>
</dbReference>
<evidence type="ECO:0000313" key="7">
    <source>
        <dbReference type="EMBL" id="TQJ05287.1"/>
    </source>
</evidence>
<dbReference type="PANTHER" id="PTHR22754:SF32">
    <property type="entry name" value="DISCO-INTERACTING PROTEIN 2"/>
    <property type="match status" value="1"/>
</dbReference>
<dbReference type="InterPro" id="IPR000873">
    <property type="entry name" value="AMP-dep_synth/lig_dom"/>
</dbReference>
<feature type="domain" description="AMP-dependent synthetase/ligase" evidence="5">
    <location>
        <begin position="28"/>
        <end position="428"/>
    </location>
</feature>
<keyword evidence="3" id="KW-0276">Fatty acid metabolism</keyword>
<keyword evidence="2 7" id="KW-0436">Ligase</keyword>
<dbReference type="FunFam" id="3.40.50.12780:FF:000013">
    <property type="entry name" value="Long-chain-fatty-acid--AMP ligase FadD32"/>
    <property type="match status" value="1"/>
</dbReference>
<accession>A0A542DQF1</accession>
<organism evidence="7 8">
    <name type="scientific">Amycolatopsis cihanbeyliensis</name>
    <dbReference type="NCBI Taxonomy" id="1128664"/>
    <lineage>
        <taxon>Bacteria</taxon>
        <taxon>Bacillati</taxon>
        <taxon>Actinomycetota</taxon>
        <taxon>Actinomycetes</taxon>
        <taxon>Pseudonocardiales</taxon>
        <taxon>Pseudonocardiaceae</taxon>
        <taxon>Amycolatopsis</taxon>
    </lineage>
</organism>
<evidence type="ECO:0000259" key="6">
    <source>
        <dbReference type="Pfam" id="PF23024"/>
    </source>
</evidence>
<dbReference type="Gene3D" id="3.40.50.12780">
    <property type="entry name" value="N-terminal domain of ligase-like"/>
    <property type="match status" value="1"/>
</dbReference>
<dbReference type="GO" id="GO:0070566">
    <property type="term" value="F:adenylyltransferase activity"/>
    <property type="evidence" value="ECO:0007669"/>
    <property type="project" value="TreeGrafter"/>
</dbReference>
<comment type="similarity">
    <text evidence="1">Belongs to the ATP-dependent AMP-binding enzyme family.</text>
</comment>
<dbReference type="GO" id="GO:0005886">
    <property type="term" value="C:plasma membrane"/>
    <property type="evidence" value="ECO:0007669"/>
    <property type="project" value="TreeGrafter"/>
</dbReference>
<evidence type="ECO:0000256" key="2">
    <source>
        <dbReference type="ARBA" id="ARBA00022598"/>
    </source>
</evidence>
<feature type="domain" description="AMP-binding enzyme C-terminal" evidence="6">
    <location>
        <begin position="482"/>
        <end position="593"/>
    </location>
</feature>
<evidence type="ECO:0000256" key="1">
    <source>
        <dbReference type="ARBA" id="ARBA00006432"/>
    </source>
</evidence>
<evidence type="ECO:0000313" key="8">
    <source>
        <dbReference type="Proteomes" id="UP000320876"/>
    </source>
</evidence>
<dbReference type="Pfam" id="PF23024">
    <property type="entry name" value="AMP-dom_DIP2-like"/>
    <property type="match status" value="1"/>
</dbReference>
<reference evidence="7 8" key="1">
    <citation type="submission" date="2019-06" db="EMBL/GenBank/DDBJ databases">
        <title>Sequencing the genomes of 1000 actinobacteria strains.</title>
        <authorList>
            <person name="Klenk H.-P."/>
        </authorList>
    </citation>
    <scope>NUCLEOTIDE SEQUENCE [LARGE SCALE GENOMIC DNA]</scope>
    <source>
        <strain evidence="7 8">DSM 45679</strain>
    </source>
</reference>
<dbReference type="InterPro" id="IPR042099">
    <property type="entry name" value="ANL_N_sf"/>
</dbReference>
<dbReference type="PANTHER" id="PTHR22754">
    <property type="entry name" value="DISCO-INTERACTING PROTEIN 2 DIP2 -RELATED"/>
    <property type="match status" value="1"/>
</dbReference>
<dbReference type="GO" id="GO:0016874">
    <property type="term" value="F:ligase activity"/>
    <property type="evidence" value="ECO:0007669"/>
    <property type="project" value="UniProtKB-KW"/>
</dbReference>
<keyword evidence="4" id="KW-0443">Lipid metabolism</keyword>
<evidence type="ECO:0000259" key="5">
    <source>
        <dbReference type="Pfam" id="PF00501"/>
    </source>
</evidence>
<dbReference type="InterPro" id="IPR025110">
    <property type="entry name" value="AMP-bd_C"/>
</dbReference>